<dbReference type="AlphaFoldDB" id="A0ABD1Y155"/>
<dbReference type="PANTHER" id="PTHR36041:SF2">
    <property type="entry name" value="SUCCINATE DEHYDROGENASE SUBUNIT 7A, MITOCHONDRIAL-RELATED"/>
    <property type="match status" value="1"/>
</dbReference>
<organism evidence="1 2">
    <name type="scientific">Riccia fluitans</name>
    <dbReference type="NCBI Taxonomy" id="41844"/>
    <lineage>
        <taxon>Eukaryota</taxon>
        <taxon>Viridiplantae</taxon>
        <taxon>Streptophyta</taxon>
        <taxon>Embryophyta</taxon>
        <taxon>Marchantiophyta</taxon>
        <taxon>Marchantiopsida</taxon>
        <taxon>Marchantiidae</taxon>
        <taxon>Marchantiales</taxon>
        <taxon>Ricciaceae</taxon>
        <taxon>Riccia</taxon>
    </lineage>
</organism>
<gene>
    <name evidence="1" type="ORF">R1flu_000675</name>
</gene>
<dbReference type="PANTHER" id="PTHR36041">
    <property type="entry name" value="SUCCINATE DEHYDROGENASE SUBUNIT 7A, MITOCHONDRIAL-RELATED"/>
    <property type="match status" value="1"/>
</dbReference>
<evidence type="ECO:0000313" key="1">
    <source>
        <dbReference type="EMBL" id="KAL2620470.1"/>
    </source>
</evidence>
<accession>A0ABD1Y155</accession>
<dbReference type="EMBL" id="JBHFFA010000006">
    <property type="protein sequence ID" value="KAL2620470.1"/>
    <property type="molecule type" value="Genomic_DNA"/>
</dbReference>
<comment type="caution">
    <text evidence="1">The sequence shown here is derived from an EMBL/GenBank/DDBJ whole genome shotgun (WGS) entry which is preliminary data.</text>
</comment>
<keyword evidence="2" id="KW-1185">Reference proteome</keyword>
<sequence>MQGALRAFVRRVAAAPRFPSVQTRRMAGGPGAREKALLEEDPALKEFRSEKNTIQLIKRIGDVLVLAVVTGSVYEIYWRVQARNAAQAEQASKETT</sequence>
<proteinExistence type="predicted"/>
<name>A0ABD1Y155_9MARC</name>
<protein>
    <submittedName>
        <fullName evidence="1">Uncharacterized protein</fullName>
    </submittedName>
</protein>
<evidence type="ECO:0000313" key="2">
    <source>
        <dbReference type="Proteomes" id="UP001605036"/>
    </source>
</evidence>
<dbReference type="Proteomes" id="UP001605036">
    <property type="component" value="Unassembled WGS sequence"/>
</dbReference>
<reference evidence="1 2" key="1">
    <citation type="submission" date="2024-09" db="EMBL/GenBank/DDBJ databases">
        <title>Chromosome-scale assembly of Riccia fluitans.</title>
        <authorList>
            <person name="Paukszto L."/>
            <person name="Sawicki J."/>
            <person name="Karawczyk K."/>
            <person name="Piernik-Szablinska J."/>
            <person name="Szczecinska M."/>
            <person name="Mazdziarz M."/>
        </authorList>
    </citation>
    <scope>NUCLEOTIDE SEQUENCE [LARGE SCALE GENOMIC DNA]</scope>
    <source>
        <strain evidence="1">Rf_01</strain>
        <tissue evidence="1">Aerial parts of the thallus</tissue>
    </source>
</reference>
<dbReference type="InterPro" id="IPR034573">
    <property type="entry name" value="SDH7"/>
</dbReference>